<dbReference type="RefSeq" id="WP_166342164.1">
    <property type="nucleotide sequence ID" value="NZ_CP088280.1"/>
</dbReference>
<dbReference type="EMBL" id="JACBFH010000001">
    <property type="protein sequence ID" value="NYY95786.1"/>
    <property type="molecule type" value="Genomic_DNA"/>
</dbReference>
<reference evidence="3 4" key="3">
    <citation type="journal article" date="2022" name="Int. J. Syst. Evol. Microbiol.">
        <title>Strains of Bradyrhizobium barranii sp. nov. associated with legumes native to Canada are symbionts of soybeans and belong to different subspecies (subsp. barranii subsp. nov. and subsp. apii subsp. nov.) and symbiovars (sv. glycinearum and sv. septentrionale).</title>
        <authorList>
            <person name="Bromfield E.S.P."/>
            <person name="Cloutier S."/>
            <person name="Wasai-Hara S."/>
            <person name="Minamisawa K."/>
        </authorList>
    </citation>
    <scope>NUCLEOTIDE SEQUENCE [LARGE SCALE GENOMIC DNA]</scope>
    <source>
        <strain evidence="3 4">323S2</strain>
    </source>
</reference>
<protein>
    <recommendedName>
        <fullName evidence="5">Lipoprotein</fullName>
    </recommendedName>
</protein>
<evidence type="ECO:0000313" key="2">
    <source>
        <dbReference type="EMBL" id="NYY95786.1"/>
    </source>
</evidence>
<dbReference type="PROSITE" id="PS51257">
    <property type="entry name" value="PROKAR_LIPOPROTEIN"/>
    <property type="match status" value="1"/>
</dbReference>
<evidence type="ECO:0000313" key="3">
    <source>
        <dbReference type="EMBL" id="UGX97420.1"/>
    </source>
</evidence>
<evidence type="ECO:0000256" key="1">
    <source>
        <dbReference type="SAM" id="MobiDB-lite"/>
    </source>
</evidence>
<reference evidence="2" key="2">
    <citation type="submission" date="2020-06" db="EMBL/GenBank/DDBJ databases">
        <title>Whole Genome Sequence of Bradyrhizobium sp. Strain 323S2.</title>
        <authorList>
            <person name="Bromfield E.S.P."/>
        </authorList>
    </citation>
    <scope>NUCLEOTIDE SEQUENCE [LARGE SCALE GENOMIC DNA]</scope>
    <source>
        <strain evidence="2">323S2</strain>
    </source>
</reference>
<proteinExistence type="predicted"/>
<dbReference type="AlphaFoldDB" id="A0A7Z0QKS7"/>
<sequence>MKRAFVFGISILLTGCASEPPTAEQRQFAAQWLLAQQARQPPAPQPYYMPTTPAPTQRPTNCITNQVGNSLYTNCN</sequence>
<evidence type="ECO:0000313" key="4">
    <source>
        <dbReference type="Proteomes" id="UP000564836"/>
    </source>
</evidence>
<organism evidence="2">
    <name type="scientific">Bradyrhizobium barranii subsp. barranii</name>
    <dbReference type="NCBI Taxonomy" id="2823807"/>
    <lineage>
        <taxon>Bacteria</taxon>
        <taxon>Pseudomonadati</taxon>
        <taxon>Pseudomonadota</taxon>
        <taxon>Alphaproteobacteria</taxon>
        <taxon>Hyphomicrobiales</taxon>
        <taxon>Nitrobacteraceae</taxon>
        <taxon>Bradyrhizobium</taxon>
        <taxon>Bradyrhizobium barranii</taxon>
    </lineage>
</organism>
<dbReference type="Proteomes" id="UP000564836">
    <property type="component" value="Chromosome"/>
</dbReference>
<feature type="region of interest" description="Disordered" evidence="1">
    <location>
        <begin position="41"/>
        <end position="63"/>
    </location>
</feature>
<reference evidence="3 4" key="1">
    <citation type="journal article" date="2017" name="Syst. Appl. Microbiol.">
        <title>Soybeans inoculated with root zone soils of Canadian native legumes harbour diverse and novel Bradyrhizobium spp. that possess agricultural potential.</title>
        <authorList>
            <person name="Bromfield E.S.P."/>
            <person name="Cloutier S."/>
            <person name="Tambong J.T."/>
            <person name="Tran Thi T.V."/>
        </authorList>
    </citation>
    <scope>NUCLEOTIDE SEQUENCE [LARGE SCALE GENOMIC DNA]</scope>
    <source>
        <strain evidence="3 4">323S2</strain>
    </source>
</reference>
<accession>A0A7Z0QKS7</accession>
<evidence type="ECO:0008006" key="5">
    <source>
        <dbReference type="Google" id="ProtNLM"/>
    </source>
</evidence>
<feature type="compositionally biased region" description="Low complexity" evidence="1">
    <location>
        <begin position="48"/>
        <end position="57"/>
    </location>
</feature>
<gene>
    <name evidence="3" type="ORF">G6321_00020720</name>
    <name evidence="2" type="ORF">G6321_47485</name>
</gene>
<dbReference type="EMBL" id="CP088280">
    <property type="protein sequence ID" value="UGX97420.1"/>
    <property type="molecule type" value="Genomic_DNA"/>
</dbReference>
<name>A0A7Z0QKS7_9BRAD</name>